<keyword evidence="1" id="KW-1133">Transmembrane helix</keyword>
<protein>
    <submittedName>
        <fullName evidence="2">Uncharacterized protein</fullName>
    </submittedName>
</protein>
<evidence type="ECO:0000256" key="1">
    <source>
        <dbReference type="SAM" id="Phobius"/>
    </source>
</evidence>
<gene>
    <name evidence="2" type="ORF">Mal15_07160</name>
</gene>
<sequence length="430" mass="47226">MHERTQRAVARLLFVFCCAVPTSIVFLSILVTWTPWYQANKLAELTHHLNLQTGLVFEIGRCERVAPGKYILENVRVSDPDSRQHVVTVRLIDYLVERERAAIILHQPEFQSAGLGHAWTMLHDRLISRPAQTVVPISILATDVSILSRTGSMPPVDVSAEITPEGDSVRMIARAGHATRHVGPRLHVELFRDRDREVPATELVLSTEGTALPCSALAEYAPAIKHLGANAEFVGVIACRQTLHGWTYDLGSSSLTKLSLNDLTDHLPHRVIGEAEVQFRRCVIHPGESVNLVGTLKSSKPANLRIKTPLLAAMRDHLGMAVDERELVPNPNGIECELALNFDIRDETMTLTGIGDNVVLYSRGRPIAAPPAELIDADRITAMLAPPSRWMAGWNSILLPSSPTAADDALPAAAFRSVRNLDGDASIRQQ</sequence>
<keyword evidence="1" id="KW-0472">Membrane</keyword>
<organism evidence="2 3">
    <name type="scientific">Stieleria maiorica</name>
    <dbReference type="NCBI Taxonomy" id="2795974"/>
    <lineage>
        <taxon>Bacteria</taxon>
        <taxon>Pseudomonadati</taxon>
        <taxon>Planctomycetota</taxon>
        <taxon>Planctomycetia</taxon>
        <taxon>Pirellulales</taxon>
        <taxon>Pirellulaceae</taxon>
        <taxon>Stieleria</taxon>
    </lineage>
</organism>
<keyword evidence="3" id="KW-1185">Reference proteome</keyword>
<dbReference type="KEGG" id="smam:Mal15_07160"/>
<evidence type="ECO:0000313" key="2">
    <source>
        <dbReference type="EMBL" id="QEF96688.1"/>
    </source>
</evidence>
<proteinExistence type="predicted"/>
<reference evidence="2 3" key="1">
    <citation type="submission" date="2019-02" db="EMBL/GenBank/DDBJ databases">
        <title>Planctomycetal bacteria perform biofilm scaping via a novel small molecule.</title>
        <authorList>
            <person name="Jeske O."/>
            <person name="Boedeker C."/>
            <person name="Wiegand S."/>
            <person name="Breitling P."/>
            <person name="Kallscheuer N."/>
            <person name="Jogler M."/>
            <person name="Rohde M."/>
            <person name="Petersen J."/>
            <person name="Medema M.H."/>
            <person name="Surup F."/>
            <person name="Jogler C."/>
        </authorList>
    </citation>
    <scope>NUCLEOTIDE SEQUENCE [LARGE SCALE GENOMIC DNA]</scope>
    <source>
        <strain evidence="2 3">Mal15</strain>
    </source>
</reference>
<feature type="transmembrane region" description="Helical" evidence="1">
    <location>
        <begin position="12"/>
        <end position="36"/>
    </location>
</feature>
<keyword evidence="1" id="KW-0812">Transmembrane</keyword>
<name>A0A5B9M6A1_9BACT</name>
<dbReference type="RefSeq" id="WP_147866475.1">
    <property type="nucleotide sequence ID" value="NZ_CP036264.1"/>
</dbReference>
<dbReference type="AlphaFoldDB" id="A0A5B9M6A1"/>
<evidence type="ECO:0000313" key="3">
    <source>
        <dbReference type="Proteomes" id="UP000321353"/>
    </source>
</evidence>
<dbReference type="Proteomes" id="UP000321353">
    <property type="component" value="Chromosome"/>
</dbReference>
<dbReference type="EMBL" id="CP036264">
    <property type="protein sequence ID" value="QEF96688.1"/>
    <property type="molecule type" value="Genomic_DNA"/>
</dbReference>
<accession>A0A5B9M6A1</accession>